<gene>
    <name evidence="1" type="ORF">AHMF7616_04123</name>
</gene>
<name>A0A369QKP8_9BACT</name>
<accession>A0A369QKP8</accession>
<reference evidence="1 2" key="1">
    <citation type="submission" date="2018-04" db="EMBL/GenBank/DDBJ databases">
        <title>Adhaeribacter sp. HMF7616 genome sequencing and assembly.</title>
        <authorList>
            <person name="Kang H."/>
            <person name="Kang J."/>
            <person name="Cha I."/>
            <person name="Kim H."/>
            <person name="Joh K."/>
        </authorList>
    </citation>
    <scope>NUCLEOTIDE SEQUENCE [LARGE SCALE GENOMIC DNA]</scope>
    <source>
        <strain evidence="1 2">HMF7616</strain>
    </source>
</reference>
<dbReference type="Proteomes" id="UP000253919">
    <property type="component" value="Unassembled WGS sequence"/>
</dbReference>
<keyword evidence="2" id="KW-1185">Reference proteome</keyword>
<dbReference type="EMBL" id="QASA01000001">
    <property type="protein sequence ID" value="RDC65493.1"/>
    <property type="molecule type" value="Genomic_DNA"/>
</dbReference>
<comment type="caution">
    <text evidence="1">The sequence shown here is derived from an EMBL/GenBank/DDBJ whole genome shotgun (WGS) entry which is preliminary data.</text>
</comment>
<dbReference type="AlphaFoldDB" id="A0A369QKP8"/>
<evidence type="ECO:0000313" key="1">
    <source>
        <dbReference type="EMBL" id="RDC65493.1"/>
    </source>
</evidence>
<protein>
    <submittedName>
        <fullName evidence="1">Uncharacterized protein</fullName>
    </submittedName>
</protein>
<proteinExistence type="predicted"/>
<organism evidence="1 2">
    <name type="scientific">Adhaeribacter pallidiroseus</name>
    <dbReference type="NCBI Taxonomy" id="2072847"/>
    <lineage>
        <taxon>Bacteria</taxon>
        <taxon>Pseudomonadati</taxon>
        <taxon>Bacteroidota</taxon>
        <taxon>Cytophagia</taxon>
        <taxon>Cytophagales</taxon>
        <taxon>Hymenobacteraceae</taxon>
        <taxon>Adhaeribacter</taxon>
    </lineage>
</organism>
<sequence>MERKAAYTMKILSALVVLCGLFTRQLQAQPKIIEKTMAVPADKKVDL</sequence>
<evidence type="ECO:0000313" key="2">
    <source>
        <dbReference type="Proteomes" id="UP000253919"/>
    </source>
</evidence>